<evidence type="ECO:0000256" key="3">
    <source>
        <dbReference type="ARBA" id="ARBA00023002"/>
    </source>
</evidence>
<feature type="binding site" evidence="5">
    <location>
        <position position="325"/>
    </location>
    <ligand>
        <name>Fe cation</name>
        <dbReference type="ChEBI" id="CHEBI:24875"/>
        <note>catalytic</note>
    </ligand>
</feature>
<sequence>MVSWPNDEGFDNDYEVTTPVQLSVKGEIPAYAAGVLYRTGPLGYKIKTDEGKTWAANHWFDGLSCVHRFQIDVPDHGPAQVSYRSRRTVDEYLEMVKTSGRLDSITFANKRDPCKSVFQKVMSVFFAARNSRNVGVTLSINMPGGGYVADSEKPAVNGHTNGIQTLHAKTDAPYFKSIDPETLEPQGLASQSKLHPELTGQMSAAHAKSDPITGDIFNFNLMMGPTSTYRVFSTSASTGETTILAKFNGPPAYIHSLFLTENYVVLCVWNSHITWGGISVLYNSNVVDGIAPFDPSKKAIWHVVDRKHGKGLVATYDSDPLFSFHSINAWEEPSASDPSRTDIVTELSMYENLDVIHRFFYDNLISSLHDKSKFAGPKRTSCLPIHAQFRLPSVDSGVGAEKRLPAEVVFKADKSISTELPVINPTYLTKKHRYVYGCTDRLKSSFMDGLAKFDNKTQTAIIWEQEAHTPGEPIFVADPEGTAEDDGVLLTVVLDGIKGKSFLLCLDAKDLSEKGRAEMDGPMAFGFHGAHKGFRKYVGDF</sequence>
<dbReference type="AlphaFoldDB" id="A0A6A6TJN1"/>
<dbReference type="Pfam" id="PF03055">
    <property type="entry name" value="RPE65"/>
    <property type="match status" value="1"/>
</dbReference>
<keyword evidence="7" id="KW-1185">Reference proteome</keyword>
<dbReference type="PANTHER" id="PTHR10543">
    <property type="entry name" value="BETA-CAROTENE DIOXYGENASE"/>
    <property type="match status" value="1"/>
</dbReference>
<dbReference type="Proteomes" id="UP000799324">
    <property type="component" value="Unassembled WGS sequence"/>
</dbReference>
<keyword evidence="3" id="KW-0560">Oxidoreductase</keyword>
<evidence type="ECO:0000256" key="1">
    <source>
        <dbReference type="ARBA" id="ARBA00006787"/>
    </source>
</evidence>
<dbReference type="GO" id="GO:0010436">
    <property type="term" value="F:carotenoid dioxygenase activity"/>
    <property type="evidence" value="ECO:0007669"/>
    <property type="project" value="TreeGrafter"/>
</dbReference>
<reference evidence="6" key="1">
    <citation type="journal article" date="2020" name="Stud. Mycol.">
        <title>101 Dothideomycetes genomes: a test case for predicting lifestyles and emergence of pathogens.</title>
        <authorList>
            <person name="Haridas S."/>
            <person name="Albert R."/>
            <person name="Binder M."/>
            <person name="Bloem J."/>
            <person name="Labutti K."/>
            <person name="Salamov A."/>
            <person name="Andreopoulos B."/>
            <person name="Baker S."/>
            <person name="Barry K."/>
            <person name="Bills G."/>
            <person name="Bluhm B."/>
            <person name="Cannon C."/>
            <person name="Castanera R."/>
            <person name="Culley D."/>
            <person name="Daum C."/>
            <person name="Ezra D."/>
            <person name="Gonzalez J."/>
            <person name="Henrissat B."/>
            <person name="Kuo A."/>
            <person name="Liang C."/>
            <person name="Lipzen A."/>
            <person name="Lutzoni F."/>
            <person name="Magnuson J."/>
            <person name="Mondo S."/>
            <person name="Nolan M."/>
            <person name="Ohm R."/>
            <person name="Pangilinan J."/>
            <person name="Park H.-J."/>
            <person name="Ramirez L."/>
            <person name="Alfaro M."/>
            <person name="Sun H."/>
            <person name="Tritt A."/>
            <person name="Yoshinaga Y."/>
            <person name="Zwiers L.-H."/>
            <person name="Turgeon B."/>
            <person name="Goodwin S."/>
            <person name="Spatafora J."/>
            <person name="Crous P."/>
            <person name="Grigoriev I."/>
        </authorList>
    </citation>
    <scope>NUCLEOTIDE SEQUENCE</scope>
    <source>
        <strain evidence="6">CBS 122681</strain>
    </source>
</reference>
<evidence type="ECO:0000313" key="7">
    <source>
        <dbReference type="Proteomes" id="UP000799324"/>
    </source>
</evidence>
<evidence type="ECO:0000256" key="5">
    <source>
        <dbReference type="PIRSR" id="PIRSR604294-1"/>
    </source>
</evidence>
<dbReference type="EMBL" id="MU004302">
    <property type="protein sequence ID" value="KAF2660100.1"/>
    <property type="molecule type" value="Genomic_DNA"/>
</dbReference>
<keyword evidence="4 5" id="KW-0408">Iron</keyword>
<evidence type="ECO:0000256" key="4">
    <source>
        <dbReference type="ARBA" id="ARBA00023004"/>
    </source>
</evidence>
<protein>
    <recommendedName>
        <fullName evidence="8">Carotenoid oxygenase</fullName>
    </recommendedName>
</protein>
<accession>A0A6A6TJN1</accession>
<feature type="binding site" evidence="5">
    <location>
        <position position="206"/>
    </location>
    <ligand>
        <name>Fe cation</name>
        <dbReference type="ChEBI" id="CHEBI:24875"/>
        <note>catalytic</note>
    </ligand>
</feature>
<proteinExistence type="inferred from homology"/>
<evidence type="ECO:0000256" key="2">
    <source>
        <dbReference type="ARBA" id="ARBA00022723"/>
    </source>
</evidence>
<dbReference type="GO" id="GO:0046872">
    <property type="term" value="F:metal ion binding"/>
    <property type="evidence" value="ECO:0007669"/>
    <property type="project" value="UniProtKB-KW"/>
</dbReference>
<comment type="cofactor">
    <cofactor evidence="5">
        <name>Fe(2+)</name>
        <dbReference type="ChEBI" id="CHEBI:29033"/>
    </cofactor>
    <text evidence="5">Binds 1 Fe(2+) ion per subunit.</text>
</comment>
<evidence type="ECO:0000313" key="6">
    <source>
        <dbReference type="EMBL" id="KAF2660100.1"/>
    </source>
</evidence>
<comment type="similarity">
    <text evidence="1">Belongs to the carotenoid oxygenase family.</text>
</comment>
<dbReference type="OrthoDB" id="407010at2759"/>
<organism evidence="6 7">
    <name type="scientific">Lophiostoma macrostomum CBS 122681</name>
    <dbReference type="NCBI Taxonomy" id="1314788"/>
    <lineage>
        <taxon>Eukaryota</taxon>
        <taxon>Fungi</taxon>
        <taxon>Dikarya</taxon>
        <taxon>Ascomycota</taxon>
        <taxon>Pezizomycotina</taxon>
        <taxon>Dothideomycetes</taxon>
        <taxon>Pleosporomycetidae</taxon>
        <taxon>Pleosporales</taxon>
        <taxon>Lophiostomataceae</taxon>
        <taxon>Lophiostoma</taxon>
    </lineage>
</organism>
<evidence type="ECO:0008006" key="8">
    <source>
        <dbReference type="Google" id="ProtNLM"/>
    </source>
</evidence>
<dbReference type="InterPro" id="IPR004294">
    <property type="entry name" value="Carotenoid_Oase"/>
</dbReference>
<keyword evidence="2 5" id="KW-0479">Metal-binding</keyword>
<feature type="binding site" evidence="5">
    <location>
        <position position="528"/>
    </location>
    <ligand>
        <name>Fe cation</name>
        <dbReference type="ChEBI" id="CHEBI:24875"/>
        <note>catalytic</note>
    </ligand>
</feature>
<dbReference type="PANTHER" id="PTHR10543:SF24">
    <property type="entry name" value="CAROTENOID ISOMEROOXYGENASE"/>
    <property type="match status" value="1"/>
</dbReference>
<feature type="binding site" evidence="5">
    <location>
        <position position="255"/>
    </location>
    <ligand>
        <name>Fe cation</name>
        <dbReference type="ChEBI" id="CHEBI:24875"/>
        <note>catalytic</note>
    </ligand>
</feature>
<name>A0A6A6TJN1_9PLEO</name>
<dbReference type="GO" id="GO:0016121">
    <property type="term" value="P:carotene catabolic process"/>
    <property type="evidence" value="ECO:0007669"/>
    <property type="project" value="TreeGrafter"/>
</dbReference>
<gene>
    <name evidence="6" type="ORF">K491DRAFT_110061</name>
</gene>